<dbReference type="InterPro" id="IPR000644">
    <property type="entry name" value="CBS_dom"/>
</dbReference>
<dbReference type="Proteomes" id="UP001595799">
    <property type="component" value="Unassembled WGS sequence"/>
</dbReference>
<gene>
    <name evidence="7" type="ORF">ACFOW6_10330</name>
</gene>
<name>A0ABV8UKX4_9PROT</name>
<dbReference type="InterPro" id="IPR046342">
    <property type="entry name" value="CBS_dom_sf"/>
</dbReference>
<evidence type="ECO:0000256" key="4">
    <source>
        <dbReference type="PROSITE-ProRule" id="PRU00703"/>
    </source>
</evidence>
<dbReference type="Pfam" id="PF00571">
    <property type="entry name" value="CBS"/>
    <property type="match status" value="2"/>
</dbReference>
<dbReference type="SUPFAM" id="SSF54631">
    <property type="entry name" value="CBS-domain pair"/>
    <property type="match status" value="1"/>
</dbReference>
<dbReference type="PANTHER" id="PTHR22777:SF27">
    <property type="entry name" value="MAGNESIUM AND COBALT EFFLUX PROTEIN CORC"/>
    <property type="match status" value="1"/>
</dbReference>
<dbReference type="SMART" id="SM01091">
    <property type="entry name" value="CorC_HlyC"/>
    <property type="match status" value="1"/>
</dbReference>
<feature type="domain" description="CBS" evidence="6">
    <location>
        <begin position="158"/>
        <end position="218"/>
    </location>
</feature>
<keyword evidence="3 4" id="KW-0129">CBS domain</keyword>
<comment type="caution">
    <text evidence="7">The sequence shown here is derived from an EMBL/GenBank/DDBJ whole genome shotgun (WGS) entry which is preliminary data.</text>
</comment>
<dbReference type="SUPFAM" id="SSF56176">
    <property type="entry name" value="FAD-binding/transporter-associated domain-like"/>
    <property type="match status" value="1"/>
</dbReference>
<protein>
    <submittedName>
        <fullName evidence="7">Hemolysin family protein</fullName>
    </submittedName>
</protein>
<organism evidence="7 8">
    <name type="scientific">Fodinicurvata halophila</name>
    <dbReference type="NCBI Taxonomy" id="1419723"/>
    <lineage>
        <taxon>Bacteria</taxon>
        <taxon>Pseudomonadati</taxon>
        <taxon>Pseudomonadota</taxon>
        <taxon>Alphaproteobacteria</taxon>
        <taxon>Rhodospirillales</taxon>
        <taxon>Rhodovibrionaceae</taxon>
        <taxon>Fodinicurvata</taxon>
    </lineage>
</organism>
<evidence type="ECO:0000259" key="6">
    <source>
        <dbReference type="PROSITE" id="PS51371"/>
    </source>
</evidence>
<evidence type="ECO:0000313" key="7">
    <source>
        <dbReference type="EMBL" id="MFC4351938.1"/>
    </source>
</evidence>
<accession>A0ABV8UKX4</accession>
<evidence type="ECO:0000256" key="1">
    <source>
        <dbReference type="ARBA" id="ARBA00006446"/>
    </source>
</evidence>
<dbReference type="InterPro" id="IPR016169">
    <property type="entry name" value="FAD-bd_PCMH_sub2"/>
</dbReference>
<dbReference type="InterPro" id="IPR005170">
    <property type="entry name" value="Transptr-assoc_dom"/>
</dbReference>
<dbReference type="PANTHER" id="PTHR22777">
    <property type="entry name" value="HEMOLYSIN-RELATED"/>
    <property type="match status" value="1"/>
</dbReference>
<feature type="region of interest" description="Disordered" evidence="5">
    <location>
        <begin position="1"/>
        <end position="24"/>
    </location>
</feature>
<dbReference type="InterPro" id="IPR044751">
    <property type="entry name" value="Ion_transp-like_CBS"/>
</dbReference>
<evidence type="ECO:0000256" key="5">
    <source>
        <dbReference type="SAM" id="MobiDB-lite"/>
    </source>
</evidence>
<dbReference type="CDD" id="cd04590">
    <property type="entry name" value="CBS_pair_CorC_HlyC_assoc"/>
    <property type="match status" value="1"/>
</dbReference>
<sequence length="319" mass="35628">MSGQDTTTGTTEESTSNSSESSYESGGIARALGWIMARLRGRNGESQQLRDTLEEIIGEIDENDEEANSPISGHERTLLANVFKLRHLTAYDVMVPRADIVAAPLETGYDELVKIHAEAGHSRLPVYRDSLDDVVGMVHIKDVITGTHDMMRFRLANILRPIEFVAPSMRVLDLLLEMRVKRSHMALVIDEFGGIDGLITIEDLVEEIVGEIDDEHDEEEAPKMTWRQDGTLIADARTPIEDFEEEVGEILADEEREEDIDTLGGLVFYLVGRVPARGELIHHSASGITFEVLQADLRRIRRLRIRDLAYPSHGAADDS</sequence>
<proteinExistence type="inferred from homology"/>
<dbReference type="PROSITE" id="PS51371">
    <property type="entry name" value="CBS"/>
    <property type="match status" value="2"/>
</dbReference>
<keyword evidence="2" id="KW-0677">Repeat</keyword>
<dbReference type="InterPro" id="IPR036318">
    <property type="entry name" value="FAD-bd_PCMH-like_sf"/>
</dbReference>
<evidence type="ECO:0000256" key="3">
    <source>
        <dbReference type="ARBA" id="ARBA00023122"/>
    </source>
</evidence>
<feature type="domain" description="CBS" evidence="6">
    <location>
        <begin position="94"/>
        <end position="153"/>
    </location>
</feature>
<dbReference type="Pfam" id="PF03471">
    <property type="entry name" value="CorC_HlyC"/>
    <property type="match status" value="1"/>
</dbReference>
<dbReference type="Gene3D" id="3.30.465.10">
    <property type="match status" value="1"/>
</dbReference>
<evidence type="ECO:0000313" key="8">
    <source>
        <dbReference type="Proteomes" id="UP001595799"/>
    </source>
</evidence>
<evidence type="ECO:0000256" key="2">
    <source>
        <dbReference type="ARBA" id="ARBA00022737"/>
    </source>
</evidence>
<dbReference type="EMBL" id="JBHSCW010000004">
    <property type="protein sequence ID" value="MFC4351938.1"/>
    <property type="molecule type" value="Genomic_DNA"/>
</dbReference>
<comment type="similarity">
    <text evidence="1">Belongs to the UPF0053 family. Hemolysin C subfamily.</text>
</comment>
<keyword evidence="8" id="KW-1185">Reference proteome</keyword>
<reference evidence="8" key="1">
    <citation type="journal article" date="2019" name="Int. J. Syst. Evol. Microbiol.">
        <title>The Global Catalogue of Microorganisms (GCM) 10K type strain sequencing project: providing services to taxonomists for standard genome sequencing and annotation.</title>
        <authorList>
            <consortium name="The Broad Institute Genomics Platform"/>
            <consortium name="The Broad Institute Genome Sequencing Center for Infectious Disease"/>
            <person name="Wu L."/>
            <person name="Ma J."/>
        </authorList>
    </citation>
    <scope>NUCLEOTIDE SEQUENCE [LARGE SCALE GENOMIC DNA]</scope>
    <source>
        <strain evidence="8">CECT 8472</strain>
    </source>
</reference>
<dbReference type="Gene3D" id="3.10.580.10">
    <property type="entry name" value="CBS-domain"/>
    <property type="match status" value="1"/>
</dbReference>
<dbReference type="RefSeq" id="WP_382422282.1">
    <property type="nucleotide sequence ID" value="NZ_JBHSCW010000004.1"/>
</dbReference>